<dbReference type="SUPFAM" id="SSF48403">
    <property type="entry name" value="Ankyrin repeat"/>
    <property type="match status" value="1"/>
</dbReference>
<comment type="caution">
    <text evidence="1">The sequence shown here is derived from an EMBL/GenBank/DDBJ whole genome shotgun (WGS) entry which is preliminary data.</text>
</comment>
<dbReference type="SUPFAM" id="SSF48371">
    <property type="entry name" value="ARM repeat"/>
    <property type="match status" value="1"/>
</dbReference>
<keyword evidence="2" id="KW-1185">Reference proteome</keyword>
<evidence type="ECO:0000313" key="2">
    <source>
        <dbReference type="Proteomes" id="UP001160499"/>
    </source>
</evidence>
<evidence type="ECO:0000313" key="1">
    <source>
        <dbReference type="EMBL" id="MDH6220518.1"/>
    </source>
</evidence>
<name>A0ABT6LW22_9ACTN</name>
<dbReference type="Gene3D" id="1.25.40.20">
    <property type="entry name" value="Ankyrin repeat-containing domain"/>
    <property type="match status" value="1"/>
</dbReference>
<dbReference type="EMBL" id="JARXVH010000017">
    <property type="protein sequence ID" value="MDH6220518.1"/>
    <property type="molecule type" value="Genomic_DNA"/>
</dbReference>
<accession>A0ABT6LW22</accession>
<dbReference type="Proteomes" id="UP001160499">
    <property type="component" value="Unassembled WGS sequence"/>
</dbReference>
<evidence type="ECO:0008006" key="3">
    <source>
        <dbReference type="Google" id="ProtNLM"/>
    </source>
</evidence>
<dbReference type="Pfam" id="PF13646">
    <property type="entry name" value="HEAT_2"/>
    <property type="match status" value="1"/>
</dbReference>
<proteinExistence type="predicted"/>
<reference evidence="1 2" key="1">
    <citation type="submission" date="2023-04" db="EMBL/GenBank/DDBJ databases">
        <title>Forest soil microbial communities from Buena Vista Peninsula, Colon Province, Panama.</title>
        <authorList>
            <person name="Bouskill N."/>
        </authorList>
    </citation>
    <scope>NUCLEOTIDE SEQUENCE [LARGE SCALE GENOMIC DNA]</scope>
    <source>
        <strain evidence="1 2">GGS1</strain>
    </source>
</reference>
<organism evidence="1 2">
    <name type="scientific">Streptomyces pseudovenezuelae</name>
    <dbReference type="NCBI Taxonomy" id="67350"/>
    <lineage>
        <taxon>Bacteria</taxon>
        <taxon>Bacillati</taxon>
        <taxon>Actinomycetota</taxon>
        <taxon>Actinomycetes</taxon>
        <taxon>Kitasatosporales</taxon>
        <taxon>Streptomycetaceae</taxon>
        <taxon>Streptomyces</taxon>
        <taxon>Streptomyces aurantiacus group</taxon>
    </lineage>
</organism>
<dbReference type="RefSeq" id="WP_280881283.1">
    <property type="nucleotide sequence ID" value="NZ_JARXVH010000017.1"/>
</dbReference>
<dbReference type="InterPro" id="IPR036770">
    <property type="entry name" value="Ankyrin_rpt-contain_sf"/>
</dbReference>
<dbReference type="InterPro" id="IPR011989">
    <property type="entry name" value="ARM-like"/>
</dbReference>
<protein>
    <recommendedName>
        <fullName evidence="3">Ankryin</fullName>
    </recommendedName>
</protein>
<gene>
    <name evidence="1" type="ORF">M2283_007858</name>
</gene>
<sequence>MTEDSVSADVLVAAVRRGDVDEVRDLLHAGADPEAVADGLPVLCLAVAAYDEPVAEALVEAGADPLRALSDDDTPLLRAADGGSDVMVAAVLPELVHLSSAVRAELLARARQWTEAGAEAELRRRTGVSGAAERSRGEHLGWCCHWEQLTLGGVSVRDGHAGILSNLEARFGVRTPFDELVARALAHPDPDHAVWSTVSLTLSARTDEETWAAAVALGRHPDRLRRLFAADVLKCLIMGLGSYPLKPDDLFEDRGPEVLVPWAAAEEDIEVLAAVLNALTESTGPQIEPLLLSHLTHPDPRIRMLVPHGLQRDEGRVLVRPEHLSAVLTLVRDPDSRVRAVAGYWLAEYPGRDPAIADALAELIDHEDQLIRIYAVYGLALHDDPRCVEAERHIGPVDREKWPDTWLLDAVWRYQWRQREPG</sequence>
<dbReference type="Gene3D" id="1.25.10.10">
    <property type="entry name" value="Leucine-rich Repeat Variant"/>
    <property type="match status" value="1"/>
</dbReference>
<dbReference type="InterPro" id="IPR016024">
    <property type="entry name" value="ARM-type_fold"/>
</dbReference>